<reference evidence="8 9" key="1">
    <citation type="journal article" date="2024" name="IMA Fungus">
        <title>IMA Genome - F19 : A genome assembly and annotation guide to empower mycologists, including annotated draft genome sequences of Ceratocystis pirilliformis, Diaporthe australafricana, Fusarium ophioides, Paecilomyces lecythidis, and Sporothrix stenoceras.</title>
        <authorList>
            <person name="Aylward J."/>
            <person name="Wilson A.M."/>
            <person name="Visagie C.M."/>
            <person name="Spraker J."/>
            <person name="Barnes I."/>
            <person name="Buitendag C."/>
            <person name="Ceriani C."/>
            <person name="Del Mar Angel L."/>
            <person name="du Plessis D."/>
            <person name="Fuchs T."/>
            <person name="Gasser K."/>
            <person name="Kramer D."/>
            <person name="Li W."/>
            <person name="Munsamy K."/>
            <person name="Piso A."/>
            <person name="Price J.L."/>
            <person name="Sonnekus B."/>
            <person name="Thomas C."/>
            <person name="van der Nest A."/>
            <person name="van Dijk A."/>
            <person name="van Heerden A."/>
            <person name="van Vuuren N."/>
            <person name="Yilmaz N."/>
            <person name="Duong T.A."/>
            <person name="van der Merwe N.A."/>
            <person name="Wingfield M.J."/>
            <person name="Wingfield B.D."/>
        </authorList>
    </citation>
    <scope>NUCLEOTIDE SEQUENCE [LARGE SCALE GENOMIC DNA]</scope>
    <source>
        <strain evidence="8 9">CMW 18300</strain>
    </source>
</reference>
<dbReference type="PANTHER" id="PTHR13789:SF314">
    <property type="entry name" value="FAD-BINDING DOMAIN-CONTAINING PROTEIN"/>
    <property type="match status" value="1"/>
</dbReference>
<dbReference type="Pfam" id="PF01494">
    <property type="entry name" value="FAD_binding_3"/>
    <property type="match status" value="1"/>
</dbReference>
<dbReference type="InterPro" id="IPR002938">
    <property type="entry name" value="FAD-bd"/>
</dbReference>
<keyword evidence="6" id="KW-1133">Transmembrane helix</keyword>
<keyword evidence="5" id="KW-0503">Monooxygenase</keyword>
<dbReference type="InterPro" id="IPR036188">
    <property type="entry name" value="FAD/NAD-bd_sf"/>
</dbReference>
<organism evidence="8 9">
    <name type="scientific">Diaporthe australafricana</name>
    <dbReference type="NCBI Taxonomy" id="127596"/>
    <lineage>
        <taxon>Eukaryota</taxon>
        <taxon>Fungi</taxon>
        <taxon>Dikarya</taxon>
        <taxon>Ascomycota</taxon>
        <taxon>Pezizomycotina</taxon>
        <taxon>Sordariomycetes</taxon>
        <taxon>Sordariomycetidae</taxon>
        <taxon>Diaporthales</taxon>
        <taxon>Diaporthaceae</taxon>
        <taxon>Diaporthe</taxon>
    </lineage>
</organism>
<gene>
    <name evidence="8" type="ORF">Daus18300_008759</name>
</gene>
<dbReference type="Gene3D" id="3.50.50.60">
    <property type="entry name" value="FAD/NAD(P)-binding domain"/>
    <property type="match status" value="1"/>
</dbReference>
<dbReference type="PANTHER" id="PTHR13789">
    <property type="entry name" value="MONOOXYGENASE"/>
    <property type="match status" value="1"/>
</dbReference>
<evidence type="ECO:0000256" key="6">
    <source>
        <dbReference type="SAM" id="Phobius"/>
    </source>
</evidence>
<accession>A0ABR3WH75</accession>
<comment type="similarity">
    <text evidence="1">Belongs to the paxM FAD-dependent monooxygenase family.</text>
</comment>
<dbReference type="Proteomes" id="UP001583177">
    <property type="component" value="Unassembled WGS sequence"/>
</dbReference>
<keyword evidence="4" id="KW-0560">Oxidoreductase</keyword>
<evidence type="ECO:0000256" key="3">
    <source>
        <dbReference type="ARBA" id="ARBA00022827"/>
    </source>
</evidence>
<keyword evidence="6" id="KW-0812">Transmembrane</keyword>
<name>A0ABR3WH75_9PEZI</name>
<keyword evidence="2" id="KW-0285">Flavoprotein</keyword>
<dbReference type="SUPFAM" id="SSF54373">
    <property type="entry name" value="FAD-linked reductases, C-terminal domain"/>
    <property type="match status" value="1"/>
</dbReference>
<dbReference type="InterPro" id="IPR050493">
    <property type="entry name" value="FAD-dep_Monooxygenase_BioMet"/>
</dbReference>
<evidence type="ECO:0000313" key="8">
    <source>
        <dbReference type="EMBL" id="KAL1861643.1"/>
    </source>
</evidence>
<dbReference type="SUPFAM" id="SSF51905">
    <property type="entry name" value="FAD/NAD(P)-binding domain"/>
    <property type="match status" value="1"/>
</dbReference>
<evidence type="ECO:0000256" key="1">
    <source>
        <dbReference type="ARBA" id="ARBA00007992"/>
    </source>
</evidence>
<evidence type="ECO:0000259" key="7">
    <source>
        <dbReference type="Pfam" id="PF01494"/>
    </source>
</evidence>
<comment type="caution">
    <text evidence="8">The sequence shown here is derived from an EMBL/GenBank/DDBJ whole genome shotgun (WGS) entry which is preliminary data.</text>
</comment>
<dbReference type="PRINTS" id="PR00420">
    <property type="entry name" value="RNGMNOXGNASE"/>
</dbReference>
<evidence type="ECO:0000256" key="5">
    <source>
        <dbReference type="ARBA" id="ARBA00023033"/>
    </source>
</evidence>
<proteinExistence type="inferred from homology"/>
<keyword evidence="9" id="KW-1185">Reference proteome</keyword>
<dbReference type="EMBL" id="JAWRVE010000084">
    <property type="protein sequence ID" value="KAL1861643.1"/>
    <property type="molecule type" value="Genomic_DNA"/>
</dbReference>
<keyword evidence="3" id="KW-0274">FAD</keyword>
<evidence type="ECO:0000256" key="2">
    <source>
        <dbReference type="ARBA" id="ARBA00022630"/>
    </source>
</evidence>
<keyword evidence="6" id="KW-0472">Membrane</keyword>
<feature type="transmembrane region" description="Helical" evidence="6">
    <location>
        <begin position="12"/>
        <end position="30"/>
    </location>
</feature>
<protein>
    <recommendedName>
        <fullName evidence="7">FAD-binding domain-containing protein</fullName>
    </recommendedName>
</protein>
<sequence length="445" mass="48574">MTSTKSGDDFRIIIVGGGIAGLATAIALRAPKRHITVLERSRMLRETGALISLQPNASKIMTKWGLDPLLQRVAEPQADRAFRMFNTEGTLVREIPLSKGMFGADRMMYHRQDLHAALRQAATTTGDGWEEQPAAVIRTAADVEDCDPAEGTVTLKDGEVLRSDLIIGADGIKSVIRNIVVGEEKMAQPTGLSAYRMLIPASKLPLEKIPDGILRMQDPAATTMLVGQDKRVIMGPGRAGKLLGIVALVPDEATEEASDDSWTRPGSKQELLAAFADFPPWLRAIFSQAEEDEIGLWQLRDIDPLSRWTKGRVVLIGDAAHAMLPTQGQGASQAIEDAEALQAFLSGIEGSSVSKDEVEKALEKVFEARYERASLIQAYSREQARPGTAGREVTLDPGEFMRFNCEYQGAVEWLERQSKKNQGAPDLEGSSLVDEIEKLKLVDPC</sequence>
<evidence type="ECO:0000313" key="9">
    <source>
        <dbReference type="Proteomes" id="UP001583177"/>
    </source>
</evidence>
<evidence type="ECO:0000256" key="4">
    <source>
        <dbReference type="ARBA" id="ARBA00023002"/>
    </source>
</evidence>
<feature type="domain" description="FAD-binding" evidence="7">
    <location>
        <begin position="11"/>
        <end position="344"/>
    </location>
</feature>